<dbReference type="Proteomes" id="UP001054857">
    <property type="component" value="Unassembled WGS sequence"/>
</dbReference>
<evidence type="ECO:0000313" key="3">
    <source>
        <dbReference type="Proteomes" id="UP001054857"/>
    </source>
</evidence>
<feature type="region of interest" description="Disordered" evidence="1">
    <location>
        <begin position="1"/>
        <end position="133"/>
    </location>
</feature>
<protein>
    <submittedName>
        <fullName evidence="2">Uncharacterized protein</fullName>
    </submittedName>
</protein>
<evidence type="ECO:0000313" key="2">
    <source>
        <dbReference type="EMBL" id="GFR41512.1"/>
    </source>
</evidence>
<evidence type="ECO:0000256" key="1">
    <source>
        <dbReference type="SAM" id="MobiDB-lite"/>
    </source>
</evidence>
<organism evidence="2 3">
    <name type="scientific">Astrephomene gubernaculifera</name>
    <dbReference type="NCBI Taxonomy" id="47775"/>
    <lineage>
        <taxon>Eukaryota</taxon>
        <taxon>Viridiplantae</taxon>
        <taxon>Chlorophyta</taxon>
        <taxon>core chlorophytes</taxon>
        <taxon>Chlorophyceae</taxon>
        <taxon>CS clade</taxon>
        <taxon>Chlamydomonadales</taxon>
        <taxon>Astrephomenaceae</taxon>
        <taxon>Astrephomene</taxon>
    </lineage>
</organism>
<accession>A0AAD3HHX9</accession>
<feature type="compositionally biased region" description="Polar residues" evidence="1">
    <location>
        <begin position="1"/>
        <end position="18"/>
    </location>
</feature>
<dbReference type="AlphaFoldDB" id="A0AAD3HHX9"/>
<sequence length="467" mass="48124">MGCGTSRSTVTTGPTNTAVDPHPKCHAVGTEAASAPEHGDQASCPPLGCRSSGSPLTGGPGEATGPLEAGRSQAIDSTLNALSFPPPPRPPPPHPPHPPAPELQPPAPLTPSLEPSPLPQLSLGGVTSAAPQPPQVLSGILQQQQQQQQARTDNGIGSVAAAVVHHDEKPGGSSPKAPAGVEAPAVQAGGGGAALPPSPGGGQLLPPAASMPSTTPLRDSDPLAVVRMGISLRGLRKLRSQVREFLGPERYALASTADVNSQWVQAVTAALQCRLVELPGLVEPEDLGVPMYFVSHAWKNSFDLLIRGVEEFLESASEDTRVWVDIAAVNQHPTPFQQADVAAFKAVVRASSGGTLVVLDLTRCNPATRAWCVYEWAATLGAHGPDGLHMAISAADRATLVSSLDVEAAECFVAADKEAILADVVAQHGSTAAFNDMLKLQLLLQPLSYRVDLERLLGGEGGAGRAG</sequence>
<proteinExistence type="predicted"/>
<feature type="non-terminal residue" evidence="2">
    <location>
        <position position="467"/>
    </location>
</feature>
<gene>
    <name evidence="2" type="ORF">Agub_g2207</name>
</gene>
<dbReference type="EMBL" id="BMAR01000001">
    <property type="protein sequence ID" value="GFR41512.1"/>
    <property type="molecule type" value="Genomic_DNA"/>
</dbReference>
<comment type="caution">
    <text evidence="2">The sequence shown here is derived from an EMBL/GenBank/DDBJ whole genome shotgun (WGS) entry which is preliminary data.</text>
</comment>
<reference evidence="2 3" key="1">
    <citation type="journal article" date="2021" name="Sci. Rep.">
        <title>Genome sequencing of the multicellular alga Astrephomene provides insights into convergent evolution of germ-soma differentiation.</title>
        <authorList>
            <person name="Yamashita S."/>
            <person name="Yamamoto K."/>
            <person name="Matsuzaki R."/>
            <person name="Suzuki S."/>
            <person name="Yamaguchi H."/>
            <person name="Hirooka S."/>
            <person name="Minakuchi Y."/>
            <person name="Miyagishima S."/>
            <person name="Kawachi M."/>
            <person name="Toyoda A."/>
            <person name="Nozaki H."/>
        </authorList>
    </citation>
    <scope>NUCLEOTIDE SEQUENCE [LARGE SCALE GENOMIC DNA]</scope>
    <source>
        <strain evidence="2 3">NIES-4017</strain>
    </source>
</reference>
<name>A0AAD3HHX9_9CHLO</name>
<keyword evidence="3" id="KW-1185">Reference proteome</keyword>
<feature type="compositionally biased region" description="Pro residues" evidence="1">
    <location>
        <begin position="84"/>
        <end position="118"/>
    </location>
</feature>